<dbReference type="SUPFAM" id="SSF52540">
    <property type="entry name" value="P-loop containing nucleoside triphosphate hydrolases"/>
    <property type="match status" value="1"/>
</dbReference>
<keyword evidence="7" id="KW-1185">Reference proteome</keyword>
<feature type="region of interest" description="Disordered" evidence="4">
    <location>
        <begin position="1"/>
        <end position="53"/>
    </location>
</feature>
<evidence type="ECO:0000256" key="1">
    <source>
        <dbReference type="ARBA" id="ARBA00022741"/>
    </source>
</evidence>
<feature type="region of interest" description="Disordered" evidence="4">
    <location>
        <begin position="120"/>
        <end position="140"/>
    </location>
</feature>
<dbReference type="SMART" id="SM00942">
    <property type="entry name" value="PriCT_1"/>
    <property type="match status" value="1"/>
</dbReference>
<evidence type="ECO:0000313" key="7">
    <source>
        <dbReference type="Proteomes" id="UP000425178"/>
    </source>
</evidence>
<keyword evidence="1" id="KW-0547">Nucleotide-binding</keyword>
<dbReference type="InterPro" id="IPR051620">
    <property type="entry name" value="ORF904-like_C"/>
</dbReference>
<dbReference type="PANTHER" id="PTHR35372:SF2">
    <property type="entry name" value="SF3 HELICASE DOMAIN-CONTAINING PROTEIN"/>
    <property type="match status" value="1"/>
</dbReference>
<feature type="domain" description="SF3 helicase" evidence="5">
    <location>
        <begin position="469"/>
        <end position="629"/>
    </location>
</feature>
<dbReference type="InterPro" id="IPR006500">
    <property type="entry name" value="Helicase_put_C_phage/plasmid"/>
</dbReference>
<evidence type="ECO:0000259" key="5">
    <source>
        <dbReference type="PROSITE" id="PS51206"/>
    </source>
</evidence>
<dbReference type="InterPro" id="IPR015330">
    <property type="entry name" value="DNA_primase/pol_bifunc_N"/>
</dbReference>
<dbReference type="InterPro" id="IPR027417">
    <property type="entry name" value="P-loop_NTPase"/>
</dbReference>
<organism evidence="6 7">
    <name type="scientific">Corynebacterium comes</name>
    <dbReference type="NCBI Taxonomy" id="2675218"/>
    <lineage>
        <taxon>Bacteria</taxon>
        <taxon>Bacillati</taxon>
        <taxon>Actinomycetota</taxon>
        <taxon>Actinomycetes</taxon>
        <taxon>Mycobacteriales</taxon>
        <taxon>Corynebacteriaceae</taxon>
        <taxon>Corynebacterium</taxon>
    </lineage>
</organism>
<proteinExistence type="predicted"/>
<dbReference type="GO" id="GO:0005524">
    <property type="term" value="F:ATP binding"/>
    <property type="evidence" value="ECO:0007669"/>
    <property type="project" value="UniProtKB-KW"/>
</dbReference>
<dbReference type="Pfam" id="PF08706">
    <property type="entry name" value="D5_N"/>
    <property type="match status" value="1"/>
</dbReference>
<dbReference type="EMBL" id="CP046453">
    <property type="protein sequence ID" value="QGU05105.1"/>
    <property type="molecule type" value="Genomic_DNA"/>
</dbReference>
<evidence type="ECO:0000313" key="6">
    <source>
        <dbReference type="EMBL" id="QGU05105.1"/>
    </source>
</evidence>
<accession>A0A6B8W152</accession>
<name>A0A6B8W152_9CORY</name>
<dbReference type="SMART" id="SM00943">
    <property type="entry name" value="Prim-Pol"/>
    <property type="match status" value="1"/>
</dbReference>
<evidence type="ECO:0000256" key="4">
    <source>
        <dbReference type="SAM" id="MobiDB-lite"/>
    </source>
</evidence>
<evidence type="ECO:0000256" key="3">
    <source>
        <dbReference type="ARBA" id="ARBA00022840"/>
    </source>
</evidence>
<dbReference type="InterPro" id="IPR014015">
    <property type="entry name" value="Helicase_SF3_DNA-vir"/>
</dbReference>
<keyword evidence="3" id="KW-0067">ATP-binding</keyword>
<dbReference type="AlphaFoldDB" id="A0A6B8W152"/>
<dbReference type="CDD" id="cd04859">
    <property type="entry name" value="Prim_Pol"/>
    <property type="match status" value="1"/>
</dbReference>
<protein>
    <recommendedName>
        <fullName evidence="5">SF3 helicase domain-containing protein</fullName>
    </recommendedName>
</protein>
<dbReference type="Proteomes" id="UP000425178">
    <property type="component" value="Chromosome"/>
</dbReference>
<gene>
    <name evidence="6" type="ORF">CETAM_09260</name>
</gene>
<dbReference type="InterPro" id="IPR014820">
    <property type="entry name" value="PriCT_1"/>
</dbReference>
<dbReference type="Pfam" id="PF19263">
    <property type="entry name" value="DUF5906"/>
    <property type="match status" value="1"/>
</dbReference>
<dbReference type="Gene3D" id="3.40.50.300">
    <property type="entry name" value="P-loop containing nucleotide triphosphate hydrolases"/>
    <property type="match status" value="1"/>
</dbReference>
<dbReference type="Pfam" id="PF09250">
    <property type="entry name" value="Prim-Pol"/>
    <property type="match status" value="1"/>
</dbReference>
<dbReference type="InterPro" id="IPR045455">
    <property type="entry name" value="NrS-1_pol-like_helicase"/>
</dbReference>
<evidence type="ECO:0000256" key="2">
    <source>
        <dbReference type="ARBA" id="ARBA00022801"/>
    </source>
</evidence>
<dbReference type="SUPFAM" id="SSF56747">
    <property type="entry name" value="Prim-pol domain"/>
    <property type="match status" value="1"/>
</dbReference>
<dbReference type="PROSITE" id="PS51206">
    <property type="entry name" value="SF3_HELICASE_1"/>
    <property type="match status" value="1"/>
</dbReference>
<dbReference type="Pfam" id="PF08708">
    <property type="entry name" value="PriCT_1"/>
    <property type="match status" value="1"/>
</dbReference>
<reference evidence="6 7" key="1">
    <citation type="journal article" date="2021" name="Int. J. Syst. Evol. Microbiol.">
        <title>Classification of three corynebacterial strains isolated from a small paddock in North Rhine-Westphalia: proposal of &lt;i&gt;Corynebacterium kalinowskii&lt;/i&gt; sp. nov., &lt;i&gt;Corynebacterium comes&lt;/i&gt; sp. nov. and &lt;i&gt;Corynebacterium occultum&lt;/i&gt; sp. nov.</title>
        <authorList>
            <person name="Schaffert L."/>
            <person name="Ruwe M."/>
            <person name="Milse J."/>
            <person name="Hanuschka K."/>
            <person name="Ortseifen V."/>
            <person name="Droste J."/>
            <person name="Brandt D."/>
            <person name="Schl L."/>
            <person name="Kutter Y."/>
            <person name="Vinke S."/>
            <person name="Vieh P."/>
            <person name="Jacob L."/>
            <person name="L N.C."/>
            <person name="Schulte-Berndt E."/>
            <person name="Hain C."/>
            <person name="Linder M."/>
            <person name="Schmidt P."/>
            <person name="Wollenschl L."/>
            <person name="Luttermann T."/>
            <person name="Thieme E."/>
            <person name="Hassa J."/>
            <person name="Haak M."/>
            <person name="Wittchen M."/>
            <person name="Mentz A."/>
            <person name="Persicke M."/>
            <person name="Busche T."/>
            <person name="R C."/>
        </authorList>
    </citation>
    <scope>NUCLEOTIDE SEQUENCE [LARGE SCALE GENOMIC DNA]</scope>
    <source>
        <strain evidence="6 7">2019</strain>
    </source>
</reference>
<sequence>MRVPEKEITPAVASNGGEQEKAPMGVGKSTLTSNDFTSEDIRETTPTTPGGSPLEIALRHASQGWAVLPLVGKRPLTPHGVKDASTDPDEISLMFEEYRGTATGVGGACGGRVVVDVDPRSGGKVPEGLPPTRTHYSGRGDGGCHLVYSLPEGAPGLKSSTSSLAEGVDIKTGAGSYVVLPGSTHPDTGGRYTMTDHEVQVAPPELLAKLRGGGQSSPDGQSLDSLLANPPVEGGRNEWLTCVAGHYAARKYPDREAYDHKLSEANRQLRDSLDPDEVAKVADSIWTAEHEKRRQKERDGQLAPDPYDPMAVARWLVQRLWTRDGIQTLRYWNGDWWEWNTSWWVPTGENGVRNKVALALEHALYEGKEGLSPWRPTPNKIANVVGMLETVCWLESAVSGGREWIATSTCDADALDLVPTSNGLLNWRTRELHPSTPAHFATWGVPCGYDPEATAPLWEEFTRTAYEPLARRVMAEWFGYVLSGDATRQKSLYLWGQGGTGKGTTHRVLERLLGAETNNTTVGAELKDLGSEFGAAHWVGKSLVCFTDAESGVQAGTQAVSRFKSMTGGDRVSINRKGKDYWQGVPSFRLMFLSNHAPAWRGNAKPMQRRLLVVQTTGELLPGGENDDLDERLVAELPGVLNWALDGLSRLVEQGDFTESETQEADLEAMLVSDVGVRTFVDEWLVPTTDPEKVTEYTRQDVFDQYKRWLEDVGGAYTKQLDAHQFHTEMKELGDPRVIASYVRRDGKRVRLITLSGLELPQATWRANR</sequence>
<dbReference type="PANTHER" id="PTHR35372">
    <property type="entry name" value="ATP BINDING PROTEIN-RELATED"/>
    <property type="match status" value="1"/>
</dbReference>
<dbReference type="KEGG" id="ccoe:CETAM_09260"/>
<dbReference type="InterPro" id="IPR014818">
    <property type="entry name" value="Phage/plasmid_primase_P4_C"/>
</dbReference>
<dbReference type="NCBIfam" id="TIGR01613">
    <property type="entry name" value="primase_Cterm"/>
    <property type="match status" value="1"/>
</dbReference>
<dbReference type="SMART" id="SM00885">
    <property type="entry name" value="D5_N"/>
    <property type="match status" value="1"/>
</dbReference>
<dbReference type="GO" id="GO:0016787">
    <property type="term" value="F:hydrolase activity"/>
    <property type="evidence" value="ECO:0007669"/>
    <property type="project" value="UniProtKB-KW"/>
</dbReference>
<keyword evidence="2" id="KW-0378">Hydrolase</keyword>